<dbReference type="Pfam" id="PF13426">
    <property type="entry name" value="PAS_9"/>
    <property type="match status" value="1"/>
</dbReference>
<evidence type="ECO:0000256" key="1">
    <source>
        <dbReference type="ARBA" id="ARBA00001946"/>
    </source>
</evidence>
<evidence type="ECO:0000259" key="6">
    <source>
        <dbReference type="PROSITE" id="PS51371"/>
    </source>
</evidence>
<dbReference type="Gene3D" id="3.30.70.270">
    <property type="match status" value="1"/>
</dbReference>
<dbReference type="SMART" id="SM00116">
    <property type="entry name" value="CBS"/>
    <property type="match status" value="4"/>
</dbReference>
<dbReference type="Gene3D" id="3.30.450.20">
    <property type="entry name" value="PAS domain"/>
    <property type="match status" value="1"/>
</dbReference>
<feature type="domain" description="PAC" evidence="4">
    <location>
        <begin position="351"/>
        <end position="403"/>
    </location>
</feature>
<dbReference type="RefSeq" id="WP_048386196.1">
    <property type="nucleotide sequence ID" value="NZ_CP011494.1"/>
</dbReference>
<dbReference type="InterPro" id="IPR046342">
    <property type="entry name" value="CBS_dom_sf"/>
</dbReference>
<organism evidence="7 8">
    <name type="scientific">Marinobacter psychrophilus</name>
    <dbReference type="NCBI Taxonomy" id="330734"/>
    <lineage>
        <taxon>Bacteria</taxon>
        <taxon>Pseudomonadati</taxon>
        <taxon>Pseudomonadota</taxon>
        <taxon>Gammaproteobacteria</taxon>
        <taxon>Pseudomonadales</taxon>
        <taxon>Marinobacteraceae</taxon>
        <taxon>Marinobacter</taxon>
    </lineage>
</organism>
<dbReference type="Gene3D" id="3.10.580.10">
    <property type="entry name" value="CBS-domain"/>
    <property type="match status" value="2"/>
</dbReference>
<dbReference type="Proteomes" id="UP000036406">
    <property type="component" value="Chromosome"/>
</dbReference>
<feature type="domain" description="GGDEF" evidence="5">
    <location>
        <begin position="435"/>
        <end position="568"/>
    </location>
</feature>
<feature type="domain" description="CBS" evidence="6">
    <location>
        <begin position="203"/>
        <end position="261"/>
    </location>
</feature>
<dbReference type="InterPro" id="IPR001610">
    <property type="entry name" value="PAC"/>
</dbReference>
<keyword evidence="8" id="KW-1185">Reference proteome</keyword>
<dbReference type="FunFam" id="3.30.70.270:FF:000001">
    <property type="entry name" value="Diguanylate cyclase domain protein"/>
    <property type="match status" value="1"/>
</dbReference>
<dbReference type="Pfam" id="PF00571">
    <property type="entry name" value="CBS"/>
    <property type="match status" value="3"/>
</dbReference>
<dbReference type="PATRIC" id="fig|330734.3.peg.2374"/>
<dbReference type="STRING" id="330734.ABA45_11325"/>
<dbReference type="SUPFAM" id="SSF55073">
    <property type="entry name" value="Nucleotide cyclase"/>
    <property type="match status" value="1"/>
</dbReference>
<dbReference type="SUPFAM" id="SSF55785">
    <property type="entry name" value="PYP-like sensor domain (PAS domain)"/>
    <property type="match status" value="1"/>
</dbReference>
<evidence type="ECO:0000259" key="5">
    <source>
        <dbReference type="PROSITE" id="PS50887"/>
    </source>
</evidence>
<name>A0A0H4I1Q7_9GAMM</name>
<evidence type="ECO:0000259" key="3">
    <source>
        <dbReference type="PROSITE" id="PS50112"/>
    </source>
</evidence>
<dbReference type="GO" id="GO:0003824">
    <property type="term" value="F:catalytic activity"/>
    <property type="evidence" value="ECO:0007669"/>
    <property type="project" value="UniProtKB-ARBA"/>
</dbReference>
<dbReference type="InterPro" id="IPR000014">
    <property type="entry name" value="PAS"/>
</dbReference>
<dbReference type="PROSITE" id="PS50113">
    <property type="entry name" value="PAC"/>
    <property type="match status" value="1"/>
</dbReference>
<dbReference type="CDD" id="cd01949">
    <property type="entry name" value="GGDEF"/>
    <property type="match status" value="1"/>
</dbReference>
<comment type="cofactor">
    <cofactor evidence="1">
        <name>Mg(2+)</name>
        <dbReference type="ChEBI" id="CHEBI:18420"/>
    </cofactor>
</comment>
<dbReference type="AlphaFoldDB" id="A0A0H4I1Q7"/>
<dbReference type="InterPro" id="IPR000160">
    <property type="entry name" value="GGDEF_dom"/>
</dbReference>
<dbReference type="InterPro" id="IPR000700">
    <property type="entry name" value="PAS-assoc_C"/>
</dbReference>
<dbReference type="PROSITE" id="PS51371">
    <property type="entry name" value="CBS"/>
    <property type="match status" value="3"/>
</dbReference>
<evidence type="ECO:0000313" key="7">
    <source>
        <dbReference type="EMBL" id="AKO52921.1"/>
    </source>
</evidence>
<dbReference type="InterPro" id="IPR029787">
    <property type="entry name" value="Nucleotide_cyclase"/>
</dbReference>
<dbReference type="PANTHER" id="PTHR46663">
    <property type="entry name" value="DIGUANYLATE CYCLASE DGCT-RELATED"/>
    <property type="match status" value="1"/>
</dbReference>
<feature type="domain" description="CBS" evidence="6">
    <location>
        <begin position="76"/>
        <end position="134"/>
    </location>
</feature>
<proteinExistence type="predicted"/>
<dbReference type="InterPro" id="IPR043128">
    <property type="entry name" value="Rev_trsase/Diguanyl_cyclase"/>
</dbReference>
<dbReference type="InterPro" id="IPR035965">
    <property type="entry name" value="PAS-like_dom_sf"/>
</dbReference>
<dbReference type="CDD" id="cd00130">
    <property type="entry name" value="PAS"/>
    <property type="match status" value="1"/>
</dbReference>
<dbReference type="KEGG" id="mpq:ABA45_11325"/>
<feature type="domain" description="CBS" evidence="6">
    <location>
        <begin position="11"/>
        <end position="67"/>
    </location>
</feature>
<sequence length="579" mass="64396">MVPQLLVSRLMHSGALLHCDPDTTIATAAAMMAERSVSSILVIRNDDVLGIWTERDALAIDFTSSSIFAQPVSSVMSSPVISVPTYMPMQEAAIKFRETGKRHFLVVDPDGKAAGILSQTDMATNQGIEPYLRLRDVRSATATMPLSIEGDKTLAEAAASMYKNRAHAAIIDCEKLGFGILTERDIVRLISRNTGNKVVGPLASRPLITVHEDEPLIHARDRLMNLRIRNLAVVNDDNQIIGLVGYGQMLAGVDQLYTQDLRAALEQRDSALAQSRQTLQLAERVIASSLEGIMITDAKSRIEFTNPMFTQLTGYSADDVIGKTPALLSSGRHDKAFYDQMWQALAREGVWRGEIWNRRKTGELYLELLTITAVTDDDDIITHYAALFTDITQNRHNEERIRHLAYYDALTGIPNRRLMEDRLEHAIRQTHRNRMVLAVLFIDLDHFKQINDTLGHHVGDSLLLQFTERAQTCLREGDTLARLGGDEFVVILPELNGPEAAKTVAQRLLDKHREDYQIDGHTLSASASVGISLYSSEVDTARRLLKQADAAMYTAKRAGRNAICIFTDAENEKPKLAGR</sequence>
<evidence type="ECO:0000256" key="2">
    <source>
        <dbReference type="PROSITE-ProRule" id="PRU00703"/>
    </source>
</evidence>
<dbReference type="Pfam" id="PF00990">
    <property type="entry name" value="GGDEF"/>
    <property type="match status" value="1"/>
</dbReference>
<dbReference type="SMART" id="SM00091">
    <property type="entry name" value="PAS"/>
    <property type="match status" value="1"/>
</dbReference>
<protein>
    <submittedName>
        <fullName evidence="7">Diguanylate cyclase</fullName>
    </submittedName>
</protein>
<dbReference type="NCBIfam" id="TIGR00254">
    <property type="entry name" value="GGDEF"/>
    <property type="match status" value="1"/>
</dbReference>
<feature type="domain" description="PAS" evidence="3">
    <location>
        <begin position="278"/>
        <end position="324"/>
    </location>
</feature>
<reference evidence="7 8" key="1">
    <citation type="submission" date="2015-05" db="EMBL/GenBank/DDBJ databases">
        <title>Complete genome of Marinobacter psychrophilus strain 20041T isolated from sea-ice of the Canadian Basin.</title>
        <authorList>
            <person name="Song L."/>
            <person name="Ren L."/>
            <person name="Yu Y."/>
            <person name="Wang X."/>
        </authorList>
    </citation>
    <scope>NUCLEOTIDE SEQUENCE [LARGE SCALE GENOMIC DNA]</scope>
    <source>
        <strain evidence="7 8">20041</strain>
    </source>
</reference>
<gene>
    <name evidence="7" type="ORF">ABA45_11325</name>
</gene>
<evidence type="ECO:0000259" key="4">
    <source>
        <dbReference type="PROSITE" id="PS50113"/>
    </source>
</evidence>
<accession>A0A0H4I1Q7</accession>
<dbReference type="PROSITE" id="PS50887">
    <property type="entry name" value="GGDEF"/>
    <property type="match status" value="1"/>
</dbReference>
<dbReference type="PROSITE" id="PS50112">
    <property type="entry name" value="PAS"/>
    <property type="match status" value="1"/>
</dbReference>
<dbReference type="PANTHER" id="PTHR46663:SF3">
    <property type="entry name" value="SLL0267 PROTEIN"/>
    <property type="match status" value="1"/>
</dbReference>
<dbReference type="NCBIfam" id="TIGR00229">
    <property type="entry name" value="sensory_box"/>
    <property type="match status" value="1"/>
</dbReference>
<dbReference type="EMBL" id="CP011494">
    <property type="protein sequence ID" value="AKO52921.1"/>
    <property type="molecule type" value="Genomic_DNA"/>
</dbReference>
<keyword evidence="2" id="KW-0129">CBS domain</keyword>
<dbReference type="SMART" id="SM00267">
    <property type="entry name" value="GGDEF"/>
    <property type="match status" value="1"/>
</dbReference>
<dbReference type="InterPro" id="IPR000644">
    <property type="entry name" value="CBS_dom"/>
</dbReference>
<dbReference type="SMART" id="SM00086">
    <property type="entry name" value="PAC"/>
    <property type="match status" value="1"/>
</dbReference>
<dbReference type="SUPFAM" id="SSF54631">
    <property type="entry name" value="CBS-domain pair"/>
    <property type="match status" value="2"/>
</dbReference>
<dbReference type="InterPro" id="IPR052163">
    <property type="entry name" value="DGC-Regulatory_Protein"/>
</dbReference>
<evidence type="ECO:0000313" key="8">
    <source>
        <dbReference type="Proteomes" id="UP000036406"/>
    </source>
</evidence>